<keyword evidence="2" id="KW-0997">Cell inner membrane</keyword>
<evidence type="ECO:0000256" key="3">
    <source>
        <dbReference type="ARBA" id="ARBA00022692"/>
    </source>
</evidence>
<comment type="caution">
    <text evidence="9">The sequence shown here is derived from an EMBL/GenBank/DDBJ whole genome shotgun (WGS) entry which is preliminary data.</text>
</comment>
<dbReference type="Pfam" id="PF00528">
    <property type="entry name" value="BPD_transp_1"/>
    <property type="match status" value="1"/>
</dbReference>
<comment type="subcellular location">
    <subcellularLocation>
        <location evidence="1 7">Cell membrane</location>
        <topology evidence="1 7">Multi-pass membrane protein</topology>
    </subcellularLocation>
</comment>
<dbReference type="RefSeq" id="WP_101626701.1">
    <property type="nucleotide sequence ID" value="NZ_NJPO01000038.1"/>
</dbReference>
<evidence type="ECO:0000313" key="9">
    <source>
        <dbReference type="EMBL" id="PLK59156.1"/>
    </source>
</evidence>
<evidence type="ECO:0000313" key="10">
    <source>
        <dbReference type="Proteomes" id="UP000234253"/>
    </source>
</evidence>
<keyword evidence="2" id="KW-1003">Cell membrane</keyword>
<dbReference type="CDD" id="cd06261">
    <property type="entry name" value="TM_PBP2"/>
    <property type="match status" value="1"/>
</dbReference>
<keyword evidence="3 7" id="KW-0812">Transmembrane</keyword>
<dbReference type="PROSITE" id="PS50928">
    <property type="entry name" value="ABC_TM1"/>
    <property type="match status" value="1"/>
</dbReference>
<dbReference type="NCBIfam" id="NF008336">
    <property type="entry name" value="PRK11122.1"/>
    <property type="match status" value="1"/>
</dbReference>
<dbReference type="InterPro" id="IPR000515">
    <property type="entry name" value="MetI-like"/>
</dbReference>
<accession>A0A2N4XXF5</accession>
<feature type="transmembrane region" description="Helical" evidence="7">
    <location>
        <begin position="12"/>
        <end position="38"/>
    </location>
</feature>
<protein>
    <recommendedName>
        <fullName evidence="6">Arginine ABC transporter permease protein ArtM</fullName>
    </recommendedName>
</protein>
<dbReference type="InterPro" id="IPR035906">
    <property type="entry name" value="MetI-like_sf"/>
</dbReference>
<keyword evidence="4 7" id="KW-1133">Transmembrane helix</keyword>
<feature type="transmembrane region" description="Helical" evidence="7">
    <location>
        <begin position="50"/>
        <end position="70"/>
    </location>
</feature>
<evidence type="ECO:0000256" key="5">
    <source>
        <dbReference type="ARBA" id="ARBA00023136"/>
    </source>
</evidence>
<organism evidence="9 10">
    <name type="scientific">Candidatus Palibaumannia cicadellinicola</name>
    <dbReference type="NCBI Taxonomy" id="186490"/>
    <lineage>
        <taxon>Bacteria</taxon>
        <taxon>Pseudomonadati</taxon>
        <taxon>Pseudomonadota</taxon>
        <taxon>Gammaproteobacteria</taxon>
        <taxon>Candidatus Palibaumannia</taxon>
    </lineage>
</organism>
<proteinExistence type="inferred from homology"/>
<dbReference type="Proteomes" id="UP000234253">
    <property type="component" value="Unassembled WGS sequence"/>
</dbReference>
<dbReference type="SUPFAM" id="SSF161098">
    <property type="entry name" value="MetI-like"/>
    <property type="match status" value="1"/>
</dbReference>
<dbReference type="InterPro" id="IPR043429">
    <property type="entry name" value="ArtM/GltK/GlnP/TcyL/YhdX-like"/>
</dbReference>
<sequence>MFSYLPTLLLGLPISLSLMIISVLIAFFLAILFVQIIVLNIPYLSHIIKLYLIIFTGTPFLVQLFLIYYGPGQFTILHSISWLWLILSQPWLCAILALALNSAAYSTKLFVGSIRTIPTGLWQACTALGMTKQQSLRVLIPFAIKKSLTSYTNEITLVFKSTSLAYTITIMDIMGYSQLLYGRSYDIMVFYVAGL</sequence>
<evidence type="ECO:0000256" key="4">
    <source>
        <dbReference type="ARBA" id="ARBA00022989"/>
    </source>
</evidence>
<evidence type="ECO:0000256" key="6">
    <source>
        <dbReference type="ARBA" id="ARBA00040319"/>
    </source>
</evidence>
<feature type="transmembrane region" description="Helical" evidence="7">
    <location>
        <begin position="82"/>
        <end position="100"/>
    </location>
</feature>
<dbReference type="GO" id="GO:0005886">
    <property type="term" value="C:plasma membrane"/>
    <property type="evidence" value="ECO:0007669"/>
    <property type="project" value="UniProtKB-SubCell"/>
</dbReference>
<dbReference type="PANTHER" id="PTHR30614">
    <property type="entry name" value="MEMBRANE COMPONENT OF AMINO ACID ABC TRANSPORTER"/>
    <property type="match status" value="1"/>
</dbReference>
<dbReference type="Gene3D" id="1.10.3720.10">
    <property type="entry name" value="MetI-like"/>
    <property type="match status" value="1"/>
</dbReference>
<dbReference type="EMBL" id="NJPO01000038">
    <property type="protein sequence ID" value="PLK59156.1"/>
    <property type="molecule type" value="Genomic_DNA"/>
</dbReference>
<gene>
    <name evidence="9" type="primary">artM</name>
    <name evidence="9" type="ORF">CEX73_00680</name>
</gene>
<evidence type="ECO:0000256" key="1">
    <source>
        <dbReference type="ARBA" id="ARBA00004651"/>
    </source>
</evidence>
<reference evidence="9 10" key="1">
    <citation type="submission" date="2017-06" db="EMBL/GenBank/DDBJ databases">
        <title>Metabolic interaction between xylem feeders and their symbionts.</title>
        <authorList>
            <person name="Chouaia B."/>
        </authorList>
    </citation>
    <scope>NUCLEOTIDE SEQUENCE [LARGE SCALE GENOMIC DNA]</scope>
    <source>
        <strain evidence="9 10">Gra</strain>
    </source>
</reference>
<keyword evidence="7" id="KW-0813">Transport</keyword>
<keyword evidence="5 7" id="KW-0472">Membrane</keyword>
<dbReference type="GO" id="GO:0055085">
    <property type="term" value="P:transmembrane transport"/>
    <property type="evidence" value="ECO:0007669"/>
    <property type="project" value="InterPro"/>
</dbReference>
<evidence type="ECO:0000256" key="2">
    <source>
        <dbReference type="ARBA" id="ARBA00022519"/>
    </source>
</evidence>
<evidence type="ECO:0000259" key="8">
    <source>
        <dbReference type="PROSITE" id="PS50928"/>
    </source>
</evidence>
<name>A0A2N4XXF5_9GAMM</name>
<evidence type="ECO:0000256" key="7">
    <source>
        <dbReference type="RuleBase" id="RU363032"/>
    </source>
</evidence>
<dbReference type="AlphaFoldDB" id="A0A2N4XXF5"/>
<comment type="similarity">
    <text evidence="7">Belongs to the binding-protein-dependent transport system permease family.</text>
</comment>
<feature type="domain" description="ABC transmembrane type-1" evidence="8">
    <location>
        <begin position="8"/>
        <end position="195"/>
    </location>
</feature>
<dbReference type="OrthoDB" id="4404959at2"/>
<dbReference type="GO" id="GO:0006865">
    <property type="term" value="P:amino acid transport"/>
    <property type="evidence" value="ECO:0007669"/>
    <property type="project" value="TreeGrafter"/>
</dbReference>
<feature type="non-terminal residue" evidence="9">
    <location>
        <position position="195"/>
    </location>
</feature>
<dbReference type="PANTHER" id="PTHR30614:SF10">
    <property type="entry name" value="ARGININE ABC TRANSPORTER PERMEASE PROTEIN ARTM"/>
    <property type="match status" value="1"/>
</dbReference>